<reference evidence="1" key="2">
    <citation type="submission" date="2020-11" db="EMBL/GenBank/DDBJ databases">
        <authorList>
            <person name="McCartney M.A."/>
            <person name="Auch B."/>
            <person name="Kono T."/>
            <person name="Mallez S."/>
            <person name="Becker A."/>
            <person name="Gohl D.M."/>
            <person name="Silverstein K.A.T."/>
            <person name="Koren S."/>
            <person name="Bechman K.B."/>
            <person name="Herman A."/>
            <person name="Abrahante J.E."/>
            <person name="Garbe J."/>
        </authorList>
    </citation>
    <scope>NUCLEOTIDE SEQUENCE</scope>
    <source>
        <strain evidence="1">Duluth1</strain>
        <tissue evidence="1">Whole animal</tissue>
    </source>
</reference>
<dbReference type="AlphaFoldDB" id="A0A9D4EGL0"/>
<dbReference type="Proteomes" id="UP000828390">
    <property type="component" value="Unassembled WGS sequence"/>
</dbReference>
<dbReference type="EMBL" id="JAIWYP010000009">
    <property type="protein sequence ID" value="KAH3777780.1"/>
    <property type="molecule type" value="Genomic_DNA"/>
</dbReference>
<evidence type="ECO:0000313" key="1">
    <source>
        <dbReference type="EMBL" id="KAH3777780.1"/>
    </source>
</evidence>
<organism evidence="1 2">
    <name type="scientific">Dreissena polymorpha</name>
    <name type="common">Zebra mussel</name>
    <name type="synonym">Mytilus polymorpha</name>
    <dbReference type="NCBI Taxonomy" id="45954"/>
    <lineage>
        <taxon>Eukaryota</taxon>
        <taxon>Metazoa</taxon>
        <taxon>Spiralia</taxon>
        <taxon>Lophotrochozoa</taxon>
        <taxon>Mollusca</taxon>
        <taxon>Bivalvia</taxon>
        <taxon>Autobranchia</taxon>
        <taxon>Heteroconchia</taxon>
        <taxon>Euheterodonta</taxon>
        <taxon>Imparidentia</taxon>
        <taxon>Neoheterodontei</taxon>
        <taxon>Myida</taxon>
        <taxon>Dreissenoidea</taxon>
        <taxon>Dreissenidae</taxon>
        <taxon>Dreissena</taxon>
    </lineage>
</organism>
<accession>A0A9D4EGL0</accession>
<reference evidence="1" key="1">
    <citation type="journal article" date="2019" name="bioRxiv">
        <title>The Genome of the Zebra Mussel, Dreissena polymorpha: A Resource for Invasive Species Research.</title>
        <authorList>
            <person name="McCartney M.A."/>
            <person name="Auch B."/>
            <person name="Kono T."/>
            <person name="Mallez S."/>
            <person name="Zhang Y."/>
            <person name="Obille A."/>
            <person name="Becker A."/>
            <person name="Abrahante J.E."/>
            <person name="Garbe J."/>
            <person name="Badalamenti J.P."/>
            <person name="Herman A."/>
            <person name="Mangelson H."/>
            <person name="Liachko I."/>
            <person name="Sullivan S."/>
            <person name="Sone E.D."/>
            <person name="Koren S."/>
            <person name="Silverstein K.A.T."/>
            <person name="Beckman K.B."/>
            <person name="Gohl D.M."/>
        </authorList>
    </citation>
    <scope>NUCLEOTIDE SEQUENCE</scope>
    <source>
        <strain evidence="1">Duluth1</strain>
        <tissue evidence="1">Whole animal</tissue>
    </source>
</reference>
<gene>
    <name evidence="1" type="ORF">DPMN_179228</name>
</gene>
<name>A0A9D4EGL0_DREPO</name>
<sequence>MFSTNRKNARPCFSTIRNNILTHPKYHLDKSSKFHEDRTTKGVFRVLTRKNVPPPGYYFHEDRTINVASIVLRRFYYSLFGKIPAPCLPCFSTNQNHFFYLVQDIIETHFLTKFHDDQTINTNASPPGSHILLQQILLTKFHEDRTINVATLVLTRKSAQPPGAHVFFQPTGTIFGLVQDIVGTKRLTKFHDERTINVASISLFGKIPAPCLPCFSTNQNHFFYLVQDIIETHFLTKFHDDQTINTNALPPGSHVFQPTGTIFKPIQDIIATNLLTKYHEDRTINVATLVLTRKSAQPPGAHVFFQPTGTIFGLVQDIVGTKRLTKFHDERTINVASTIYSHIWKNAPSPGGHVFQPIGTIFELVQDIIPFSLP</sequence>
<evidence type="ECO:0000313" key="2">
    <source>
        <dbReference type="Proteomes" id="UP000828390"/>
    </source>
</evidence>
<comment type="caution">
    <text evidence="1">The sequence shown here is derived from an EMBL/GenBank/DDBJ whole genome shotgun (WGS) entry which is preliminary data.</text>
</comment>
<keyword evidence="2" id="KW-1185">Reference proteome</keyword>
<proteinExistence type="predicted"/>
<protein>
    <submittedName>
        <fullName evidence="1">Uncharacterized protein</fullName>
    </submittedName>
</protein>